<proteinExistence type="predicted"/>
<dbReference type="RefSeq" id="WP_088917481.1">
    <property type="nucleotide sequence ID" value="NZ_CP018632.1"/>
</dbReference>
<dbReference type="KEGG" id="gai:IMCC3135_10230"/>
<dbReference type="InterPro" id="IPR001173">
    <property type="entry name" value="Glyco_trans_2-like"/>
</dbReference>
<keyword evidence="5" id="KW-0472">Membrane</keyword>
<dbReference type="PANTHER" id="PTHR43646:SF2">
    <property type="entry name" value="GLYCOSYLTRANSFERASE 2-LIKE DOMAIN-CONTAINING PROTEIN"/>
    <property type="match status" value="1"/>
</dbReference>
<dbReference type="PANTHER" id="PTHR43646">
    <property type="entry name" value="GLYCOSYLTRANSFERASE"/>
    <property type="match status" value="1"/>
</dbReference>
<dbReference type="EMBL" id="CP018632">
    <property type="protein sequence ID" value="ASJ72140.1"/>
    <property type="molecule type" value="Genomic_DNA"/>
</dbReference>
<dbReference type="GO" id="GO:0005886">
    <property type="term" value="C:plasma membrane"/>
    <property type="evidence" value="ECO:0007669"/>
    <property type="project" value="UniProtKB-SubCell"/>
</dbReference>
<organism evidence="7 8">
    <name type="scientific">Granulosicoccus antarcticus IMCC3135</name>
    <dbReference type="NCBI Taxonomy" id="1192854"/>
    <lineage>
        <taxon>Bacteria</taxon>
        <taxon>Pseudomonadati</taxon>
        <taxon>Pseudomonadota</taxon>
        <taxon>Gammaproteobacteria</taxon>
        <taxon>Chromatiales</taxon>
        <taxon>Granulosicoccaceae</taxon>
        <taxon>Granulosicoccus</taxon>
    </lineage>
</organism>
<dbReference type="Proteomes" id="UP000250079">
    <property type="component" value="Chromosome"/>
</dbReference>
<name>A0A2Z2NTQ5_9GAMM</name>
<evidence type="ECO:0000313" key="7">
    <source>
        <dbReference type="EMBL" id="ASJ72140.1"/>
    </source>
</evidence>
<keyword evidence="8" id="KW-1185">Reference proteome</keyword>
<keyword evidence="3 7" id="KW-0328">Glycosyltransferase</keyword>
<keyword evidence="2" id="KW-1003">Cell membrane</keyword>
<evidence type="ECO:0000256" key="4">
    <source>
        <dbReference type="ARBA" id="ARBA00022679"/>
    </source>
</evidence>
<evidence type="ECO:0000256" key="3">
    <source>
        <dbReference type="ARBA" id="ARBA00022676"/>
    </source>
</evidence>
<protein>
    <submittedName>
        <fullName evidence="7">Putative glycosyltransferase</fullName>
        <ecNumber evidence="7">2.4.-.-</ecNumber>
    </submittedName>
</protein>
<dbReference type="OrthoDB" id="9777873at2"/>
<sequence>MTVNTRHEIVQFSLIIPAWNEADFIAQTLESVTSVLAELERHSAHRGELIVVDNNSTDATAQIAESYGAKVVFEPVNQIARARNCGAQAACGEVLIFLDADTRCSERLLNHVLDRLQTGTVVGGGSTIAPDKPISTAAMRGMSAWNAISRTANLAAGCFIFCTREAFEAIGGFSDKVYAGEEIFLSRALKRWGRARAMRFEIMTIEPVVTSVRKLEWYSPMQLALQTLLVLIPGALFSKRLCSTWYDKRKHGRRSGPKH</sequence>
<accession>A0A2Z2NTQ5</accession>
<evidence type="ECO:0000313" key="8">
    <source>
        <dbReference type="Proteomes" id="UP000250079"/>
    </source>
</evidence>
<dbReference type="InterPro" id="IPR029044">
    <property type="entry name" value="Nucleotide-diphossugar_trans"/>
</dbReference>
<gene>
    <name evidence="7" type="ORF">IMCC3135_10230</name>
</gene>
<evidence type="ECO:0000256" key="1">
    <source>
        <dbReference type="ARBA" id="ARBA00004236"/>
    </source>
</evidence>
<dbReference type="Pfam" id="PF00535">
    <property type="entry name" value="Glycos_transf_2"/>
    <property type="match status" value="1"/>
</dbReference>
<evidence type="ECO:0000256" key="5">
    <source>
        <dbReference type="ARBA" id="ARBA00023136"/>
    </source>
</evidence>
<feature type="domain" description="Glycosyltransferase 2-like" evidence="6">
    <location>
        <begin position="13"/>
        <end position="131"/>
    </location>
</feature>
<keyword evidence="4 7" id="KW-0808">Transferase</keyword>
<dbReference type="GO" id="GO:0016757">
    <property type="term" value="F:glycosyltransferase activity"/>
    <property type="evidence" value="ECO:0007669"/>
    <property type="project" value="UniProtKB-KW"/>
</dbReference>
<comment type="subcellular location">
    <subcellularLocation>
        <location evidence="1">Cell membrane</location>
    </subcellularLocation>
</comment>
<evidence type="ECO:0000256" key="2">
    <source>
        <dbReference type="ARBA" id="ARBA00022475"/>
    </source>
</evidence>
<dbReference type="AlphaFoldDB" id="A0A2Z2NTQ5"/>
<dbReference type="SUPFAM" id="SSF53448">
    <property type="entry name" value="Nucleotide-diphospho-sugar transferases"/>
    <property type="match status" value="1"/>
</dbReference>
<reference evidence="7 8" key="1">
    <citation type="submission" date="2016-12" db="EMBL/GenBank/DDBJ databases">
        <authorList>
            <person name="Song W.-J."/>
            <person name="Kurnit D.M."/>
        </authorList>
    </citation>
    <scope>NUCLEOTIDE SEQUENCE [LARGE SCALE GENOMIC DNA]</scope>
    <source>
        <strain evidence="7 8">IMCC3135</strain>
    </source>
</reference>
<dbReference type="EC" id="2.4.-.-" evidence="7"/>
<dbReference type="Gene3D" id="3.90.550.10">
    <property type="entry name" value="Spore Coat Polysaccharide Biosynthesis Protein SpsA, Chain A"/>
    <property type="match status" value="1"/>
</dbReference>
<evidence type="ECO:0000259" key="6">
    <source>
        <dbReference type="Pfam" id="PF00535"/>
    </source>
</evidence>